<evidence type="ECO:0000313" key="2">
    <source>
        <dbReference type="Proteomes" id="UP001519288"/>
    </source>
</evidence>
<dbReference type="InterPro" id="IPR016031">
    <property type="entry name" value="Trp_RNA-bd_attenuator-like_dom"/>
</dbReference>
<sequence>MQMIKETEGGHTSGQALRFVLAEEEQIHMLHPQQIIAYRGASSNRSDRFMNIKGMYRKKKLIQADLRGPCEVVTALPVGYSMRSIMLSDDSDLLYDFRHLFFYTEGIRMQTRILKLKNMFITRDAIKVKFSGKGQIGILTEGQVCEIRLSPDEPLYVDAGSVIAYPENATLQLAVYGNHLASQHMSYQWQMTGHGSVLLQAGRQSHKLEQDLKDDGLVKRVLREVIPFGGIFIK</sequence>
<dbReference type="Gene3D" id="3.60.160.10">
    <property type="entry name" value="Mitochondrial biogenesis AIM24"/>
    <property type="match status" value="1"/>
</dbReference>
<organism evidence="1 2">
    <name type="scientific">Paenibacillus shirakamiensis</name>
    <dbReference type="NCBI Taxonomy" id="1265935"/>
    <lineage>
        <taxon>Bacteria</taxon>
        <taxon>Bacillati</taxon>
        <taxon>Bacillota</taxon>
        <taxon>Bacilli</taxon>
        <taxon>Bacillales</taxon>
        <taxon>Paenibacillaceae</taxon>
        <taxon>Paenibacillus</taxon>
    </lineage>
</organism>
<dbReference type="EMBL" id="JAGGLD010000004">
    <property type="protein sequence ID" value="MBP2001672.1"/>
    <property type="molecule type" value="Genomic_DNA"/>
</dbReference>
<accession>A0ABS4JJ00</accession>
<dbReference type="InterPro" id="IPR002838">
    <property type="entry name" value="AIM24"/>
</dbReference>
<gene>
    <name evidence="1" type="ORF">J2Z69_002717</name>
</gene>
<protein>
    <submittedName>
        <fullName evidence="1">Uncharacterized protein (AIM24 family)</fullName>
    </submittedName>
</protein>
<dbReference type="RefSeq" id="WP_209863382.1">
    <property type="nucleotide sequence ID" value="NZ_JAGGLD010000004.1"/>
</dbReference>
<comment type="caution">
    <text evidence="1">The sequence shown here is derived from an EMBL/GenBank/DDBJ whole genome shotgun (WGS) entry which is preliminary data.</text>
</comment>
<proteinExistence type="predicted"/>
<evidence type="ECO:0000313" key="1">
    <source>
        <dbReference type="EMBL" id="MBP2001672.1"/>
    </source>
</evidence>
<name>A0ABS4JJ00_9BACL</name>
<dbReference type="Pfam" id="PF01987">
    <property type="entry name" value="AIM24"/>
    <property type="match status" value="1"/>
</dbReference>
<dbReference type="SUPFAM" id="SSF51219">
    <property type="entry name" value="TRAP-like"/>
    <property type="match status" value="1"/>
</dbReference>
<keyword evidence="2" id="KW-1185">Reference proteome</keyword>
<reference evidence="1 2" key="1">
    <citation type="submission" date="2021-03" db="EMBL/GenBank/DDBJ databases">
        <title>Genomic Encyclopedia of Type Strains, Phase IV (KMG-IV): sequencing the most valuable type-strain genomes for metagenomic binning, comparative biology and taxonomic classification.</title>
        <authorList>
            <person name="Goeker M."/>
        </authorList>
    </citation>
    <scope>NUCLEOTIDE SEQUENCE [LARGE SCALE GENOMIC DNA]</scope>
    <source>
        <strain evidence="1 2">DSM 26806</strain>
    </source>
</reference>
<dbReference type="Proteomes" id="UP001519288">
    <property type="component" value="Unassembled WGS sequence"/>
</dbReference>
<dbReference type="InterPro" id="IPR036983">
    <property type="entry name" value="AIM24_sf"/>
</dbReference>